<dbReference type="InParanoid" id="A0A286UVF9"/>
<accession>A0A286UVF9</accession>
<name>A0A286UVF9_9AGAM</name>
<organism evidence="1 2">
    <name type="scientific">Pyrrhoderma noxium</name>
    <dbReference type="NCBI Taxonomy" id="2282107"/>
    <lineage>
        <taxon>Eukaryota</taxon>
        <taxon>Fungi</taxon>
        <taxon>Dikarya</taxon>
        <taxon>Basidiomycota</taxon>
        <taxon>Agaricomycotina</taxon>
        <taxon>Agaricomycetes</taxon>
        <taxon>Hymenochaetales</taxon>
        <taxon>Hymenochaetaceae</taxon>
        <taxon>Pyrrhoderma</taxon>
    </lineage>
</organism>
<evidence type="ECO:0000313" key="2">
    <source>
        <dbReference type="Proteomes" id="UP000217199"/>
    </source>
</evidence>
<proteinExistence type="predicted"/>
<reference evidence="1 2" key="1">
    <citation type="journal article" date="2017" name="Mol. Ecol.">
        <title>Comparative and population genomic landscape of Phellinus noxius: A hypervariable fungus causing root rot in trees.</title>
        <authorList>
            <person name="Chung C.L."/>
            <person name="Lee T.J."/>
            <person name="Akiba M."/>
            <person name="Lee H.H."/>
            <person name="Kuo T.H."/>
            <person name="Liu D."/>
            <person name="Ke H.M."/>
            <person name="Yokoi T."/>
            <person name="Roa M.B."/>
            <person name="Lu M.J."/>
            <person name="Chang Y.Y."/>
            <person name="Ann P.J."/>
            <person name="Tsai J.N."/>
            <person name="Chen C.Y."/>
            <person name="Tzean S.S."/>
            <person name="Ota Y."/>
            <person name="Hattori T."/>
            <person name="Sahashi N."/>
            <person name="Liou R.F."/>
            <person name="Kikuchi T."/>
            <person name="Tsai I.J."/>
        </authorList>
    </citation>
    <scope>NUCLEOTIDE SEQUENCE [LARGE SCALE GENOMIC DNA]</scope>
    <source>
        <strain evidence="1 2">FFPRI411160</strain>
    </source>
</reference>
<gene>
    <name evidence="1" type="ORF">PNOK_0066100</name>
</gene>
<dbReference type="Proteomes" id="UP000217199">
    <property type="component" value="Unassembled WGS sequence"/>
</dbReference>
<dbReference type="AlphaFoldDB" id="A0A286UVF9"/>
<evidence type="ECO:0000313" key="1">
    <source>
        <dbReference type="EMBL" id="PAV23593.1"/>
    </source>
</evidence>
<sequence length="67" mass="7590">MKASGYLLKRSAEEFQELTGNFIRNSSSGFHSNSPHPRSPYPPDILSLARRHLLSHIPLARRRTSTT</sequence>
<protein>
    <submittedName>
        <fullName evidence="1">Uncharacterized protein</fullName>
    </submittedName>
</protein>
<dbReference type="EMBL" id="NBII01000001">
    <property type="protein sequence ID" value="PAV23593.1"/>
    <property type="molecule type" value="Genomic_DNA"/>
</dbReference>
<comment type="caution">
    <text evidence="1">The sequence shown here is derived from an EMBL/GenBank/DDBJ whole genome shotgun (WGS) entry which is preliminary data.</text>
</comment>
<keyword evidence="2" id="KW-1185">Reference proteome</keyword>